<keyword evidence="5" id="KW-1185">Reference proteome</keyword>
<dbReference type="PROSITE" id="PS50206">
    <property type="entry name" value="RHODANESE_3"/>
    <property type="match status" value="2"/>
</dbReference>
<evidence type="ECO:0000256" key="2">
    <source>
        <dbReference type="ARBA" id="ARBA00022737"/>
    </source>
</evidence>
<evidence type="ECO:0000313" key="5">
    <source>
        <dbReference type="Proteomes" id="UP001153404"/>
    </source>
</evidence>
<dbReference type="SUPFAM" id="SSF52821">
    <property type="entry name" value="Rhodanese/Cell cycle control phosphatase"/>
    <property type="match status" value="2"/>
</dbReference>
<dbReference type="Proteomes" id="UP001153404">
    <property type="component" value="Unassembled WGS sequence"/>
</dbReference>
<dbReference type="InterPro" id="IPR036873">
    <property type="entry name" value="Rhodanese-like_dom_sf"/>
</dbReference>
<dbReference type="CDD" id="cd01449">
    <property type="entry name" value="TST_Repeat_2"/>
    <property type="match status" value="1"/>
</dbReference>
<sequence>MSKYVIAAEELAARLGEPRLVVADCRFVLGQPDAGRAAYEEAHIPGAVYLDLERNLSAPVGEHGGRHPLPALDALAAALGRAGIGAGTTVVAYDDQGGAMASRLWWLLRYAGHDAVRVLDGGFAGWRRAGYAVTAETPGVASATFVPSLRPQLLADVDRVREVVAAKAAGALGSEAAAAVALIDSRDGARYRGEVEPIDRKAGHIPGAINRPFGEGRDADGKWKSAAAQRERFADLSQDGEVIVYCGSGVTATPNVMALLEAGFTNVKLYAGSWSDWISFSDNPIATGS</sequence>
<dbReference type="CDD" id="cd01448">
    <property type="entry name" value="TST_Repeat_1"/>
    <property type="match status" value="1"/>
</dbReference>
<dbReference type="AlphaFoldDB" id="A0A9X4KR21"/>
<reference evidence="4" key="1">
    <citation type="submission" date="2022-10" db="EMBL/GenBank/DDBJ databases">
        <title>Comparative genomic analysis of Cohnella hashimotonis sp. nov., isolated from the International Space Station.</title>
        <authorList>
            <person name="Simpson A."/>
            <person name="Venkateswaran K."/>
        </authorList>
    </citation>
    <scope>NUCLEOTIDE SEQUENCE</scope>
    <source>
        <strain evidence="4">DSM 28161</strain>
    </source>
</reference>
<keyword evidence="2" id="KW-0677">Repeat</keyword>
<dbReference type="InterPro" id="IPR001763">
    <property type="entry name" value="Rhodanese-like_dom"/>
</dbReference>
<proteinExistence type="predicted"/>
<dbReference type="PANTHER" id="PTHR11364:SF27">
    <property type="entry name" value="SULFURTRANSFERASE"/>
    <property type="match status" value="1"/>
</dbReference>
<dbReference type="SMART" id="SM00450">
    <property type="entry name" value="RHOD"/>
    <property type="match status" value="2"/>
</dbReference>
<dbReference type="Pfam" id="PF00581">
    <property type="entry name" value="Rhodanese"/>
    <property type="match status" value="2"/>
</dbReference>
<feature type="domain" description="Rhodanese" evidence="3">
    <location>
        <begin position="16"/>
        <end position="135"/>
    </location>
</feature>
<name>A0A9X4KR21_9BACL</name>
<comment type="caution">
    <text evidence="4">The sequence shown here is derived from an EMBL/GenBank/DDBJ whole genome shotgun (WGS) entry which is preliminary data.</text>
</comment>
<dbReference type="FunFam" id="3.40.250.10:FF:000035">
    <property type="entry name" value="Thiosulfate sulfurtransferase"/>
    <property type="match status" value="1"/>
</dbReference>
<dbReference type="Gene3D" id="3.40.250.10">
    <property type="entry name" value="Rhodanese-like domain"/>
    <property type="match status" value="2"/>
</dbReference>
<keyword evidence="1" id="KW-0808">Transferase</keyword>
<evidence type="ECO:0000313" key="4">
    <source>
        <dbReference type="EMBL" id="MDG0809207.1"/>
    </source>
</evidence>
<organism evidence="4 5">
    <name type="scientific">Cohnella rhizosphaerae</name>
    <dbReference type="NCBI Taxonomy" id="1457232"/>
    <lineage>
        <taxon>Bacteria</taxon>
        <taxon>Bacillati</taxon>
        <taxon>Bacillota</taxon>
        <taxon>Bacilli</taxon>
        <taxon>Bacillales</taxon>
        <taxon>Paenibacillaceae</taxon>
        <taxon>Cohnella</taxon>
    </lineage>
</organism>
<dbReference type="PANTHER" id="PTHR11364">
    <property type="entry name" value="THIOSULFATE SULFERTANSFERASE"/>
    <property type="match status" value="1"/>
</dbReference>
<dbReference type="PROSITE" id="PS00380">
    <property type="entry name" value="RHODANESE_1"/>
    <property type="match status" value="1"/>
</dbReference>
<evidence type="ECO:0000259" key="3">
    <source>
        <dbReference type="PROSITE" id="PS50206"/>
    </source>
</evidence>
<dbReference type="GO" id="GO:0004792">
    <property type="term" value="F:thiosulfate-cyanide sulfurtransferase activity"/>
    <property type="evidence" value="ECO:0007669"/>
    <property type="project" value="InterPro"/>
</dbReference>
<evidence type="ECO:0000256" key="1">
    <source>
        <dbReference type="ARBA" id="ARBA00022679"/>
    </source>
</evidence>
<dbReference type="InterPro" id="IPR001307">
    <property type="entry name" value="Thiosulphate_STrfase_CS"/>
</dbReference>
<dbReference type="InterPro" id="IPR045078">
    <property type="entry name" value="TST/MPST-like"/>
</dbReference>
<protein>
    <submittedName>
        <fullName evidence="4">Sulfurtransferase</fullName>
    </submittedName>
</protein>
<gene>
    <name evidence="4" type="ORF">OMP40_07325</name>
</gene>
<feature type="domain" description="Rhodanese" evidence="3">
    <location>
        <begin position="176"/>
        <end position="286"/>
    </location>
</feature>
<accession>A0A9X4KR21</accession>
<dbReference type="EMBL" id="JAPDIA010000003">
    <property type="protein sequence ID" value="MDG0809207.1"/>
    <property type="molecule type" value="Genomic_DNA"/>
</dbReference>